<protein>
    <submittedName>
        <fullName evidence="2">Uncharacterized protein</fullName>
    </submittedName>
</protein>
<sequence length="464" mass="52443">MSNFQKSADCRFAAGNLPHRQMNPQGIYYKEAVVHQPRGQHRECPGHLRPFPGPPLPDSYQPAYATHASAVGQVPIFQDACQRSRYPPSLPMSTTRPATFPVEKSYSGDQTANYPIQQVSLHDHRPPPAYRRDEYEQPYPYPSFPAGTADYQRPAVGPANQLGDAFKLIAIPATSAKLGSPFLRAYPPALEFCGISRPSFIQFIDRLNRAAVASPPIQVLGLAGNIVGFVPLHTAQIVGNAVNLAAKVSTVAVSKGRTEMLLKEANNTMFKAAGLEVQVAKLDVVAKLGQIPILDQEGKVNKNSSILLPFEGDEHDRTMNAHERRVQALATWLSPLDVESLPELDEANNVLGRMHAKVSERQRQKEEAKVVKDRNKMYKSYAKDRAKEDGEYWEKMREYTEREVRIQEKGGRRMEKELQEIRKKRDKLTKEHDKEVGKIEKERRKDDKEEESMRKILFLVIRRK</sequence>
<accession>A0A545VYC4</accession>
<gene>
    <name evidence="2" type="ORF">IF1G_06863</name>
</gene>
<dbReference type="InterPro" id="IPR053221">
    <property type="entry name" value="Burnettramic_acid_biosynth"/>
</dbReference>
<dbReference type="Proteomes" id="UP000315783">
    <property type="component" value="Unassembled WGS sequence"/>
</dbReference>
<name>A0A545VYC4_9HYPO</name>
<feature type="region of interest" description="Disordered" evidence="1">
    <location>
        <begin position="422"/>
        <end position="451"/>
    </location>
</feature>
<reference evidence="2 3" key="1">
    <citation type="journal article" date="2019" name="Appl. Microbiol. Biotechnol.">
        <title>Genome sequence of Isaria javanica and comparative genome analysis insights into family S53 peptidase evolution in fungal entomopathogens.</title>
        <authorList>
            <person name="Lin R."/>
            <person name="Zhang X."/>
            <person name="Xin B."/>
            <person name="Zou M."/>
            <person name="Gao Y."/>
            <person name="Qin F."/>
            <person name="Hu Q."/>
            <person name="Xie B."/>
            <person name="Cheng X."/>
        </authorList>
    </citation>
    <scope>NUCLEOTIDE SEQUENCE [LARGE SCALE GENOMIC DNA]</scope>
    <source>
        <strain evidence="2 3">IJ1G</strain>
    </source>
</reference>
<evidence type="ECO:0000256" key="1">
    <source>
        <dbReference type="SAM" id="MobiDB-lite"/>
    </source>
</evidence>
<dbReference type="PANTHER" id="PTHR38887">
    <property type="entry name" value="CHROMOSOME 21, WHOLE GENOME SHOTGUN SEQUENCE"/>
    <property type="match status" value="1"/>
</dbReference>
<dbReference type="EMBL" id="SPUK01000009">
    <property type="protein sequence ID" value="TQV94852.1"/>
    <property type="molecule type" value="Genomic_DNA"/>
</dbReference>
<dbReference type="PANTHER" id="PTHR38887:SF1">
    <property type="entry name" value="RAS MODIFICATION PROTEIN ERF4"/>
    <property type="match status" value="1"/>
</dbReference>
<keyword evidence="3" id="KW-1185">Reference proteome</keyword>
<feature type="compositionally biased region" description="Basic and acidic residues" evidence="1">
    <location>
        <begin position="121"/>
        <end position="131"/>
    </location>
</feature>
<feature type="compositionally biased region" description="Polar residues" evidence="1">
    <location>
        <begin position="107"/>
        <end position="120"/>
    </location>
</feature>
<comment type="caution">
    <text evidence="2">The sequence shown here is derived from an EMBL/GenBank/DDBJ whole genome shotgun (WGS) entry which is preliminary data.</text>
</comment>
<dbReference type="STRING" id="43265.A0A545VYC4"/>
<proteinExistence type="predicted"/>
<dbReference type="AlphaFoldDB" id="A0A545VYC4"/>
<evidence type="ECO:0000313" key="3">
    <source>
        <dbReference type="Proteomes" id="UP000315783"/>
    </source>
</evidence>
<organism evidence="2 3">
    <name type="scientific">Cordyceps javanica</name>
    <dbReference type="NCBI Taxonomy" id="43265"/>
    <lineage>
        <taxon>Eukaryota</taxon>
        <taxon>Fungi</taxon>
        <taxon>Dikarya</taxon>
        <taxon>Ascomycota</taxon>
        <taxon>Pezizomycotina</taxon>
        <taxon>Sordariomycetes</taxon>
        <taxon>Hypocreomycetidae</taxon>
        <taxon>Hypocreales</taxon>
        <taxon>Cordycipitaceae</taxon>
        <taxon>Cordyceps</taxon>
    </lineage>
</organism>
<feature type="region of interest" description="Disordered" evidence="1">
    <location>
        <begin position="85"/>
        <end position="131"/>
    </location>
</feature>
<dbReference type="OrthoDB" id="4870494at2759"/>
<evidence type="ECO:0000313" key="2">
    <source>
        <dbReference type="EMBL" id="TQV94852.1"/>
    </source>
</evidence>